<evidence type="ECO:0000256" key="2">
    <source>
        <dbReference type="ARBA" id="ARBA00022630"/>
    </source>
</evidence>
<dbReference type="InterPro" id="IPR050641">
    <property type="entry name" value="RIFMO-like"/>
</dbReference>
<evidence type="ECO:0000313" key="7">
    <source>
        <dbReference type="Proteomes" id="UP000053328"/>
    </source>
</evidence>
<keyword evidence="2" id="KW-0285">Flavoprotein</keyword>
<dbReference type="STRING" id="91928.A0A0D2BDM9"/>
<dbReference type="VEuPathDB" id="FungiDB:PV08_03919"/>
<dbReference type="EMBL" id="KN847494">
    <property type="protein sequence ID" value="KIW16730.1"/>
    <property type="molecule type" value="Genomic_DNA"/>
</dbReference>
<proteinExistence type="predicted"/>
<name>A0A0D2BDM9_9EURO</name>
<dbReference type="GO" id="GO:0071949">
    <property type="term" value="F:FAD binding"/>
    <property type="evidence" value="ECO:0007669"/>
    <property type="project" value="InterPro"/>
</dbReference>
<dbReference type="GeneID" id="27331002"/>
<evidence type="ECO:0000256" key="3">
    <source>
        <dbReference type="ARBA" id="ARBA00022827"/>
    </source>
</evidence>
<comment type="cofactor">
    <cofactor evidence="1">
        <name>FAD</name>
        <dbReference type="ChEBI" id="CHEBI:57692"/>
    </cofactor>
</comment>
<dbReference type="Proteomes" id="UP000053328">
    <property type="component" value="Unassembled WGS sequence"/>
</dbReference>
<gene>
    <name evidence="6" type="ORF">PV08_03919</name>
</gene>
<dbReference type="RefSeq" id="XP_016236946.1">
    <property type="nucleotide sequence ID" value="XM_016378269.1"/>
</dbReference>
<dbReference type="AlphaFoldDB" id="A0A0D2BDM9"/>
<dbReference type="InterPro" id="IPR002938">
    <property type="entry name" value="FAD-bd"/>
</dbReference>
<dbReference type="OrthoDB" id="10016252at2759"/>
<reference evidence="6 7" key="1">
    <citation type="submission" date="2015-01" db="EMBL/GenBank/DDBJ databases">
        <title>The Genome Sequence of Exophiala spinifera CBS89968.</title>
        <authorList>
            <consortium name="The Broad Institute Genomics Platform"/>
            <person name="Cuomo C."/>
            <person name="de Hoog S."/>
            <person name="Gorbushina A."/>
            <person name="Stielow B."/>
            <person name="Teixiera M."/>
            <person name="Abouelleil A."/>
            <person name="Chapman S.B."/>
            <person name="Priest M."/>
            <person name="Young S.K."/>
            <person name="Wortman J."/>
            <person name="Nusbaum C."/>
            <person name="Birren B."/>
        </authorList>
    </citation>
    <scope>NUCLEOTIDE SEQUENCE [LARGE SCALE GENOMIC DNA]</scope>
    <source>
        <strain evidence="6 7">CBS 89968</strain>
    </source>
</reference>
<evidence type="ECO:0000259" key="5">
    <source>
        <dbReference type="Pfam" id="PF01494"/>
    </source>
</evidence>
<keyword evidence="3" id="KW-0274">FAD</keyword>
<sequence length="433" mass="47616">MATAVDCEVVVVGAGPVGLITTLLLAKAGISTTLIEGLPDIDNSPRAMAYGPAAVLELERAGIAPDARKAGMEPSDYDHRLRWITIDNKLVAEFKPEDRLPGSPDPCLCGQYTLARIIQEHLSRYPCAKVLFNHKCVDIEQDTDSITAIIETLDGTKHIKAKYLVGSDGGRSSVRKILDLGYEGFTLPQWLVACNVRYPFREYGFARGQFIIHPEHFCMVGKIDPTGLYRVSYNEQEDLTRDEVLANVHNKFEAIFPGPKPLSKDAYKIEMISPYRLHQRSATSYRKGRALLAGDAAHACSPFGGMGLTGGICDAGGLGDCLIGVLRKGCDDSLLDKYAEIRRKIYKEITDPVSYGNTCALRDSDPETAATSVEPFKTMNTSPEARRDMMKNAYLVGHDFRQYWPTNVETRNKDEKHPAVATTAVITSAGPKI</sequence>
<dbReference type="Gene3D" id="3.30.70.2450">
    <property type="match status" value="1"/>
</dbReference>
<organism evidence="6 7">
    <name type="scientific">Exophiala spinifera</name>
    <dbReference type="NCBI Taxonomy" id="91928"/>
    <lineage>
        <taxon>Eukaryota</taxon>
        <taxon>Fungi</taxon>
        <taxon>Dikarya</taxon>
        <taxon>Ascomycota</taxon>
        <taxon>Pezizomycotina</taxon>
        <taxon>Eurotiomycetes</taxon>
        <taxon>Chaetothyriomycetidae</taxon>
        <taxon>Chaetothyriales</taxon>
        <taxon>Herpotrichiellaceae</taxon>
        <taxon>Exophiala</taxon>
    </lineage>
</organism>
<dbReference type="InterPro" id="IPR036188">
    <property type="entry name" value="FAD/NAD-bd_sf"/>
</dbReference>
<dbReference type="SUPFAM" id="SSF51905">
    <property type="entry name" value="FAD/NAD(P)-binding domain"/>
    <property type="match status" value="1"/>
</dbReference>
<evidence type="ECO:0000313" key="6">
    <source>
        <dbReference type="EMBL" id="KIW16730.1"/>
    </source>
</evidence>
<dbReference type="PRINTS" id="PR00420">
    <property type="entry name" value="RNGMNOXGNASE"/>
</dbReference>
<evidence type="ECO:0000256" key="1">
    <source>
        <dbReference type="ARBA" id="ARBA00001974"/>
    </source>
</evidence>
<accession>A0A0D2BDM9</accession>
<keyword evidence="4" id="KW-0560">Oxidoreductase</keyword>
<feature type="domain" description="FAD-binding" evidence="5">
    <location>
        <begin position="6"/>
        <end position="351"/>
    </location>
</feature>
<evidence type="ECO:0000256" key="4">
    <source>
        <dbReference type="ARBA" id="ARBA00023002"/>
    </source>
</evidence>
<dbReference type="Pfam" id="PF01494">
    <property type="entry name" value="FAD_binding_3"/>
    <property type="match status" value="1"/>
</dbReference>
<dbReference type="HOGENOM" id="CLU_009665_2_2_1"/>
<protein>
    <recommendedName>
        <fullName evidence="5">FAD-binding domain-containing protein</fullName>
    </recommendedName>
</protein>
<dbReference type="PANTHER" id="PTHR43004">
    <property type="entry name" value="TRK SYSTEM POTASSIUM UPTAKE PROTEIN"/>
    <property type="match status" value="1"/>
</dbReference>
<dbReference type="Gene3D" id="3.50.50.60">
    <property type="entry name" value="FAD/NAD(P)-binding domain"/>
    <property type="match status" value="1"/>
</dbReference>
<dbReference type="GO" id="GO:0016709">
    <property type="term" value="F:oxidoreductase activity, acting on paired donors, with incorporation or reduction of molecular oxygen, NAD(P)H as one donor, and incorporation of one atom of oxygen"/>
    <property type="evidence" value="ECO:0007669"/>
    <property type="project" value="UniProtKB-ARBA"/>
</dbReference>
<keyword evidence="7" id="KW-1185">Reference proteome</keyword>
<dbReference type="PANTHER" id="PTHR43004:SF19">
    <property type="entry name" value="BINDING MONOOXYGENASE, PUTATIVE (JCVI)-RELATED"/>
    <property type="match status" value="1"/>
</dbReference>